<organism evidence="1">
    <name type="scientific">marine sediment metagenome</name>
    <dbReference type="NCBI Taxonomy" id="412755"/>
    <lineage>
        <taxon>unclassified sequences</taxon>
        <taxon>metagenomes</taxon>
        <taxon>ecological metagenomes</taxon>
    </lineage>
</organism>
<comment type="caution">
    <text evidence="1">The sequence shown here is derived from an EMBL/GenBank/DDBJ whole genome shotgun (WGS) entry which is preliminary data.</text>
</comment>
<gene>
    <name evidence="1" type="ORF">LCGC14_1284940</name>
</gene>
<reference evidence="1" key="1">
    <citation type="journal article" date="2015" name="Nature">
        <title>Complex archaea that bridge the gap between prokaryotes and eukaryotes.</title>
        <authorList>
            <person name="Spang A."/>
            <person name="Saw J.H."/>
            <person name="Jorgensen S.L."/>
            <person name="Zaremba-Niedzwiedzka K."/>
            <person name="Martijn J."/>
            <person name="Lind A.E."/>
            <person name="van Eijk R."/>
            <person name="Schleper C."/>
            <person name="Guy L."/>
            <person name="Ettema T.J."/>
        </authorList>
    </citation>
    <scope>NUCLEOTIDE SEQUENCE</scope>
</reference>
<accession>A0A0F9KVV0</accession>
<protein>
    <submittedName>
        <fullName evidence="1">Uncharacterized protein</fullName>
    </submittedName>
</protein>
<sequence length="96" mass="11178">MFIRVKVRGPTENDPGRTVELPTWNMQGDIDNDGFVVVQVPDDDMPTDHDRWNQVRAKRIGNLHVVTHMPDGVLNNWLRRLSERYDAMESTFRPFG</sequence>
<dbReference type="EMBL" id="LAZR01007345">
    <property type="protein sequence ID" value="KKM85848.1"/>
    <property type="molecule type" value="Genomic_DNA"/>
</dbReference>
<evidence type="ECO:0000313" key="1">
    <source>
        <dbReference type="EMBL" id="KKM85848.1"/>
    </source>
</evidence>
<proteinExistence type="predicted"/>
<dbReference type="AlphaFoldDB" id="A0A0F9KVV0"/>
<name>A0A0F9KVV0_9ZZZZ</name>